<feature type="signal peptide" evidence="7">
    <location>
        <begin position="1"/>
        <end position="26"/>
    </location>
</feature>
<feature type="coiled-coil region" evidence="6">
    <location>
        <begin position="180"/>
        <end position="211"/>
    </location>
</feature>
<dbReference type="Gene3D" id="1.25.40.390">
    <property type="match status" value="1"/>
</dbReference>
<proteinExistence type="inferred from homology"/>
<evidence type="ECO:0000256" key="1">
    <source>
        <dbReference type="ARBA" id="ARBA00004442"/>
    </source>
</evidence>
<organism evidence="10 11">
    <name type="scientific">Sinomicrobium pectinilyticum</name>
    <dbReference type="NCBI Taxonomy" id="1084421"/>
    <lineage>
        <taxon>Bacteria</taxon>
        <taxon>Pseudomonadati</taxon>
        <taxon>Bacteroidota</taxon>
        <taxon>Flavobacteriia</taxon>
        <taxon>Flavobacteriales</taxon>
        <taxon>Flavobacteriaceae</taxon>
        <taxon>Sinomicrobium</taxon>
    </lineage>
</organism>
<dbReference type="CDD" id="cd08977">
    <property type="entry name" value="SusD"/>
    <property type="match status" value="1"/>
</dbReference>
<evidence type="ECO:0000256" key="5">
    <source>
        <dbReference type="ARBA" id="ARBA00023237"/>
    </source>
</evidence>
<dbReference type="InterPro" id="IPR012944">
    <property type="entry name" value="SusD_RagB_dom"/>
</dbReference>
<evidence type="ECO:0000256" key="7">
    <source>
        <dbReference type="SAM" id="SignalP"/>
    </source>
</evidence>
<dbReference type="AlphaFoldDB" id="A0A3N0E7E7"/>
<dbReference type="Pfam" id="PF07980">
    <property type="entry name" value="SusD_RagB"/>
    <property type="match status" value="1"/>
</dbReference>
<reference evidence="10 11" key="1">
    <citation type="submission" date="2018-10" db="EMBL/GenBank/DDBJ databases">
        <title>Sinomicrobium pectinilyticum sp. nov., a pectinase-producing bacterium isolated from alkaline and saline soil, and emended description of the genus Sinomicrobium.</title>
        <authorList>
            <person name="Cheng B."/>
            <person name="Li C."/>
            <person name="Lai Q."/>
            <person name="Du M."/>
            <person name="Shao Z."/>
            <person name="Xu P."/>
            <person name="Yang C."/>
        </authorList>
    </citation>
    <scope>NUCLEOTIDE SEQUENCE [LARGE SCALE GENOMIC DNA]</scope>
    <source>
        <strain evidence="10 11">5DNS001</strain>
    </source>
</reference>
<accession>A0A3N0E7E7</accession>
<dbReference type="EMBL" id="RJTM01000102">
    <property type="protein sequence ID" value="RNL83766.1"/>
    <property type="molecule type" value="Genomic_DNA"/>
</dbReference>
<dbReference type="OrthoDB" id="621570at2"/>
<evidence type="ECO:0000256" key="2">
    <source>
        <dbReference type="ARBA" id="ARBA00006275"/>
    </source>
</evidence>
<evidence type="ECO:0000259" key="8">
    <source>
        <dbReference type="Pfam" id="PF07980"/>
    </source>
</evidence>
<dbReference type="InterPro" id="IPR011990">
    <property type="entry name" value="TPR-like_helical_dom_sf"/>
</dbReference>
<dbReference type="InterPro" id="IPR033985">
    <property type="entry name" value="SusD-like_N"/>
</dbReference>
<protein>
    <submittedName>
        <fullName evidence="10">RagB/SusD family nutrient uptake outer membrane protein</fullName>
    </submittedName>
</protein>
<dbReference type="Pfam" id="PF14322">
    <property type="entry name" value="SusD-like_3"/>
    <property type="match status" value="1"/>
</dbReference>
<comment type="similarity">
    <text evidence="2">Belongs to the SusD family.</text>
</comment>
<feature type="domain" description="RagB/SusD" evidence="8">
    <location>
        <begin position="338"/>
        <end position="467"/>
    </location>
</feature>
<evidence type="ECO:0000256" key="6">
    <source>
        <dbReference type="SAM" id="Coils"/>
    </source>
</evidence>
<evidence type="ECO:0000313" key="10">
    <source>
        <dbReference type="EMBL" id="RNL83766.1"/>
    </source>
</evidence>
<keyword evidence="4" id="KW-0472">Membrane</keyword>
<comment type="subcellular location">
    <subcellularLocation>
        <location evidence="1">Cell outer membrane</location>
    </subcellularLocation>
</comment>
<name>A0A3N0E7E7_SINP1</name>
<gene>
    <name evidence="10" type="ORF">ED312_14635</name>
</gene>
<keyword evidence="6" id="KW-0175">Coiled coil</keyword>
<dbReference type="SUPFAM" id="SSF48452">
    <property type="entry name" value="TPR-like"/>
    <property type="match status" value="1"/>
</dbReference>
<evidence type="ECO:0000256" key="3">
    <source>
        <dbReference type="ARBA" id="ARBA00022729"/>
    </source>
</evidence>
<sequence length="467" mass="53146">MKLSIYIKRFVIIMVCCCMVSCESFVEVDAPDHKIVSEAVFDDDAMAISVMTGIYNQLFRAFFSSGGSDSVTALAGLSADNLRCIRTTDPTRLEFEQNEILPNNPRNLNVWTSAYNIIYMTNSLLEGLTNSGKITEEIRNQLEGEAKFVRAFTYFYLVNLYGGVPLVLTTDYRVNALAVRDTEEEVYQQIIEDLEDAMDKLEENYINGERTQVNTFVVMALLARVNLYQQNWEEAERLSTQVISQAGTYEILEDPDQVFLANSHEAIWQLSPVGRGSASTNTNEGSIFIINPRITALSHLKLSDDIVGTFQSPDKRLSHWVGFHEGLAVHYAYKYKIRNSTADITEYSMVLRLAEQYLIRAEARAMQGKLKEAIADLDVIRNRANLDLISDINPGIDQEALLEKIMEERRKEFFTEWGHRWLDLKRTGTASEVLGTGHPLWQDTDIRYPIPEEERIKNPNLGQNNGY</sequence>
<keyword evidence="11" id="KW-1185">Reference proteome</keyword>
<feature type="domain" description="SusD-like N-terminal" evidence="9">
    <location>
        <begin position="95"/>
        <end position="227"/>
    </location>
</feature>
<keyword evidence="3 7" id="KW-0732">Signal</keyword>
<evidence type="ECO:0000256" key="4">
    <source>
        <dbReference type="ARBA" id="ARBA00023136"/>
    </source>
</evidence>
<dbReference type="Proteomes" id="UP000267469">
    <property type="component" value="Unassembled WGS sequence"/>
</dbReference>
<dbReference type="GO" id="GO:0009279">
    <property type="term" value="C:cell outer membrane"/>
    <property type="evidence" value="ECO:0007669"/>
    <property type="project" value="UniProtKB-SubCell"/>
</dbReference>
<dbReference type="RefSeq" id="WP_123216815.1">
    <property type="nucleotide sequence ID" value="NZ_RJTM01000102.1"/>
</dbReference>
<keyword evidence="5" id="KW-0998">Cell outer membrane</keyword>
<evidence type="ECO:0000313" key="11">
    <source>
        <dbReference type="Proteomes" id="UP000267469"/>
    </source>
</evidence>
<comment type="caution">
    <text evidence="10">The sequence shown here is derived from an EMBL/GenBank/DDBJ whole genome shotgun (WGS) entry which is preliminary data.</text>
</comment>
<feature type="chain" id="PRO_5018258463" evidence="7">
    <location>
        <begin position="27"/>
        <end position="467"/>
    </location>
</feature>
<evidence type="ECO:0000259" key="9">
    <source>
        <dbReference type="Pfam" id="PF14322"/>
    </source>
</evidence>